<dbReference type="RefSeq" id="WP_381481889.1">
    <property type="nucleotide sequence ID" value="NZ_JBHTLT010000121.1"/>
</dbReference>
<name>A0ABW3U070_9BACL</name>
<feature type="transmembrane region" description="Helical" evidence="1">
    <location>
        <begin position="35"/>
        <end position="52"/>
    </location>
</feature>
<dbReference type="InterPro" id="IPR000160">
    <property type="entry name" value="GGDEF_dom"/>
</dbReference>
<dbReference type="InterPro" id="IPR043128">
    <property type="entry name" value="Rev_trsase/Diguanyl_cyclase"/>
</dbReference>
<keyword evidence="1" id="KW-0812">Transmembrane</keyword>
<dbReference type="Proteomes" id="UP001597231">
    <property type="component" value="Unassembled WGS sequence"/>
</dbReference>
<accession>A0ABW3U070</accession>
<organism evidence="3 4">
    <name type="scientific">Sporosarcina contaminans</name>
    <dbReference type="NCBI Taxonomy" id="633403"/>
    <lineage>
        <taxon>Bacteria</taxon>
        <taxon>Bacillati</taxon>
        <taxon>Bacillota</taxon>
        <taxon>Bacilli</taxon>
        <taxon>Bacillales</taxon>
        <taxon>Caryophanaceae</taxon>
        <taxon>Sporosarcina</taxon>
    </lineage>
</organism>
<protein>
    <submittedName>
        <fullName evidence="3">GGDEF domain-containing protein</fullName>
    </submittedName>
</protein>
<keyword evidence="4" id="KW-1185">Reference proteome</keyword>
<evidence type="ECO:0000313" key="3">
    <source>
        <dbReference type="EMBL" id="MFD1206355.1"/>
    </source>
</evidence>
<sequence length="287" mass="33008">MNKHIELETYSLALFSLLLVAAQMPAIFLFKEGAIGIFLYSFLLLIVLVSLFKGTIAGLLWCLPFLFIIGSVLIYSNLPASSLSTNLNVMPLPYFMAYGLSIVILVLIAGKIHERVTRQGEMVHQLKEKIRQFVAVDMETNFDNKQRMEFELNAEMKRINRYGGEFTLILLQIDHFDSFRKLYGEKEKVHLLSSLSKVLGETMRATDRKFRYGYDRFALLLTNTPDDSIEVIFNKLSSNLKTNRLLNENYITLSYRLGHSLYNQSSAFESVEDFIEKVESEMLSHEL</sequence>
<proteinExistence type="predicted"/>
<dbReference type="SUPFAM" id="SSF55073">
    <property type="entry name" value="Nucleotide cyclase"/>
    <property type="match status" value="1"/>
</dbReference>
<dbReference type="Pfam" id="PF00990">
    <property type="entry name" value="GGDEF"/>
    <property type="match status" value="1"/>
</dbReference>
<comment type="caution">
    <text evidence="3">The sequence shown here is derived from an EMBL/GenBank/DDBJ whole genome shotgun (WGS) entry which is preliminary data.</text>
</comment>
<dbReference type="Gene3D" id="3.30.70.270">
    <property type="match status" value="1"/>
</dbReference>
<evidence type="ECO:0000259" key="2">
    <source>
        <dbReference type="PROSITE" id="PS50887"/>
    </source>
</evidence>
<evidence type="ECO:0000313" key="4">
    <source>
        <dbReference type="Proteomes" id="UP001597231"/>
    </source>
</evidence>
<dbReference type="EMBL" id="JBHTLT010000121">
    <property type="protein sequence ID" value="MFD1206355.1"/>
    <property type="molecule type" value="Genomic_DNA"/>
</dbReference>
<gene>
    <name evidence="3" type="ORF">ACFQ38_14760</name>
</gene>
<feature type="transmembrane region" description="Helical" evidence="1">
    <location>
        <begin position="59"/>
        <end position="78"/>
    </location>
</feature>
<dbReference type="InterPro" id="IPR029787">
    <property type="entry name" value="Nucleotide_cyclase"/>
</dbReference>
<dbReference type="PROSITE" id="PS50887">
    <property type="entry name" value="GGDEF"/>
    <property type="match status" value="1"/>
</dbReference>
<feature type="transmembrane region" description="Helical" evidence="1">
    <location>
        <begin position="90"/>
        <end position="109"/>
    </location>
</feature>
<keyword evidence="1" id="KW-1133">Transmembrane helix</keyword>
<dbReference type="SMART" id="SM00267">
    <property type="entry name" value="GGDEF"/>
    <property type="match status" value="1"/>
</dbReference>
<feature type="domain" description="GGDEF" evidence="2">
    <location>
        <begin position="164"/>
        <end position="287"/>
    </location>
</feature>
<dbReference type="NCBIfam" id="TIGR00254">
    <property type="entry name" value="GGDEF"/>
    <property type="match status" value="1"/>
</dbReference>
<reference evidence="4" key="1">
    <citation type="journal article" date="2019" name="Int. J. Syst. Evol. Microbiol.">
        <title>The Global Catalogue of Microorganisms (GCM) 10K type strain sequencing project: providing services to taxonomists for standard genome sequencing and annotation.</title>
        <authorList>
            <consortium name="The Broad Institute Genomics Platform"/>
            <consortium name="The Broad Institute Genome Sequencing Center for Infectious Disease"/>
            <person name="Wu L."/>
            <person name="Ma J."/>
        </authorList>
    </citation>
    <scope>NUCLEOTIDE SEQUENCE [LARGE SCALE GENOMIC DNA]</scope>
    <source>
        <strain evidence="4">CCUG 53915</strain>
    </source>
</reference>
<evidence type="ECO:0000256" key="1">
    <source>
        <dbReference type="SAM" id="Phobius"/>
    </source>
</evidence>
<keyword evidence="1" id="KW-0472">Membrane</keyword>
<feature type="transmembrane region" description="Helical" evidence="1">
    <location>
        <begin position="12"/>
        <end position="29"/>
    </location>
</feature>